<feature type="transmembrane region" description="Helical" evidence="2">
    <location>
        <begin position="403"/>
        <end position="423"/>
    </location>
</feature>
<dbReference type="PANTHER" id="PTHR34814">
    <property type="entry name" value="NITROSOGUANIDINE RESISTANCE PROTEIN SNG1"/>
    <property type="match status" value="1"/>
</dbReference>
<evidence type="ECO:0000256" key="2">
    <source>
        <dbReference type="SAM" id="Phobius"/>
    </source>
</evidence>
<gene>
    <name evidence="4" type="ORF">CYLTODRAFT_443211</name>
</gene>
<dbReference type="AlphaFoldDB" id="A0A0D7BDU8"/>
<dbReference type="Pfam" id="PF12051">
    <property type="entry name" value="DUF3533"/>
    <property type="match status" value="1"/>
</dbReference>
<feature type="transmembrane region" description="Helical" evidence="2">
    <location>
        <begin position="347"/>
        <end position="366"/>
    </location>
</feature>
<feature type="transmembrane region" description="Helical" evidence="2">
    <location>
        <begin position="279"/>
        <end position="300"/>
    </location>
</feature>
<keyword evidence="2" id="KW-0472">Membrane</keyword>
<evidence type="ECO:0000259" key="3">
    <source>
        <dbReference type="Pfam" id="PF12051"/>
    </source>
</evidence>
<evidence type="ECO:0000313" key="4">
    <source>
        <dbReference type="EMBL" id="KIY68692.1"/>
    </source>
</evidence>
<organism evidence="4 5">
    <name type="scientific">Cylindrobasidium torrendii FP15055 ss-10</name>
    <dbReference type="NCBI Taxonomy" id="1314674"/>
    <lineage>
        <taxon>Eukaryota</taxon>
        <taxon>Fungi</taxon>
        <taxon>Dikarya</taxon>
        <taxon>Basidiomycota</taxon>
        <taxon>Agaricomycotina</taxon>
        <taxon>Agaricomycetes</taxon>
        <taxon>Agaricomycetidae</taxon>
        <taxon>Agaricales</taxon>
        <taxon>Marasmiineae</taxon>
        <taxon>Physalacriaceae</taxon>
        <taxon>Cylindrobasidium</taxon>
    </lineage>
</organism>
<feature type="compositionally biased region" description="Polar residues" evidence="1">
    <location>
        <begin position="1"/>
        <end position="21"/>
    </location>
</feature>
<dbReference type="STRING" id="1314674.A0A0D7BDU8"/>
<keyword evidence="2" id="KW-1133">Transmembrane helix</keyword>
<evidence type="ECO:0000313" key="5">
    <source>
        <dbReference type="Proteomes" id="UP000054007"/>
    </source>
</evidence>
<feature type="transmembrane region" description="Helical" evidence="2">
    <location>
        <begin position="54"/>
        <end position="76"/>
    </location>
</feature>
<dbReference type="OrthoDB" id="2140105at2759"/>
<feature type="non-terminal residue" evidence="4">
    <location>
        <position position="432"/>
    </location>
</feature>
<dbReference type="EMBL" id="KN880498">
    <property type="protein sequence ID" value="KIY68692.1"/>
    <property type="molecule type" value="Genomic_DNA"/>
</dbReference>
<dbReference type="Proteomes" id="UP000054007">
    <property type="component" value="Unassembled WGS sequence"/>
</dbReference>
<dbReference type="InterPro" id="IPR053001">
    <property type="entry name" value="MNNG_permease-like"/>
</dbReference>
<sequence>MTRLSQAMSNTDNESTYTTPVTMGEKKPPSSAKAFTSNFTDASIAAERVAFIKILFGGCLGMVLVIFGIFSIYWGALWKVPDHPLPGWVIDLDGGAVGSAVSQGLLQSSAQSKVAWELKTGLGPSEVPVLVLEQKTWVAIVINAGASNNLENAGSNYNSTSAITLYAVEARNENAYRSIIRPVAEGTLNTVYNNFARQRVSAMSADALGSLASSSPQAISKPIAHTIDNLAPFNVPVASAITFVGLIYLLILSFFIVMIGSSAREISGLERKLTTRSLILVRISSVIIAYFFISLFYSLLSLAFQVDFSRKFGSSGFLVFWMINFTGMLSVGLALESMMTLLTSRFVPFFMIIWIITNVSVCFMPIEVLPHFFRYGYAMPFYNVSGAVRTIIFGTKNQVGMHFGILIAWACVSLISLPVFQWWRQRGLRRTN</sequence>
<keyword evidence="2" id="KW-0812">Transmembrane</keyword>
<feature type="transmembrane region" description="Helical" evidence="2">
    <location>
        <begin position="237"/>
        <end position="259"/>
    </location>
</feature>
<feature type="domain" description="DUF3533" evidence="3">
    <location>
        <begin position="61"/>
        <end position="414"/>
    </location>
</feature>
<accession>A0A0D7BDU8</accession>
<dbReference type="InterPro" id="IPR022703">
    <property type="entry name" value="DUF3533"/>
</dbReference>
<protein>
    <recommendedName>
        <fullName evidence="3">DUF3533 domain-containing protein</fullName>
    </recommendedName>
</protein>
<evidence type="ECO:0000256" key="1">
    <source>
        <dbReference type="SAM" id="MobiDB-lite"/>
    </source>
</evidence>
<proteinExistence type="predicted"/>
<keyword evidence="5" id="KW-1185">Reference proteome</keyword>
<dbReference type="PANTHER" id="PTHR34814:SF1">
    <property type="entry name" value="NITROSOGUANIDINE RESISTANCE PROTEIN SNG1"/>
    <property type="match status" value="1"/>
</dbReference>
<dbReference type="GO" id="GO:0016020">
    <property type="term" value="C:membrane"/>
    <property type="evidence" value="ECO:0007669"/>
    <property type="project" value="TreeGrafter"/>
</dbReference>
<feature type="transmembrane region" description="Helical" evidence="2">
    <location>
        <begin position="312"/>
        <end position="335"/>
    </location>
</feature>
<feature type="region of interest" description="Disordered" evidence="1">
    <location>
        <begin position="1"/>
        <end position="31"/>
    </location>
</feature>
<name>A0A0D7BDU8_9AGAR</name>
<reference evidence="4 5" key="1">
    <citation type="journal article" date="2015" name="Fungal Genet. Biol.">
        <title>Evolution of novel wood decay mechanisms in Agaricales revealed by the genome sequences of Fistulina hepatica and Cylindrobasidium torrendii.</title>
        <authorList>
            <person name="Floudas D."/>
            <person name="Held B.W."/>
            <person name="Riley R."/>
            <person name="Nagy L.G."/>
            <person name="Koehler G."/>
            <person name="Ransdell A.S."/>
            <person name="Younus H."/>
            <person name="Chow J."/>
            <person name="Chiniquy J."/>
            <person name="Lipzen A."/>
            <person name="Tritt A."/>
            <person name="Sun H."/>
            <person name="Haridas S."/>
            <person name="LaButti K."/>
            <person name="Ohm R.A."/>
            <person name="Kues U."/>
            <person name="Blanchette R.A."/>
            <person name="Grigoriev I.V."/>
            <person name="Minto R.E."/>
            <person name="Hibbett D.S."/>
        </authorList>
    </citation>
    <scope>NUCLEOTIDE SEQUENCE [LARGE SCALE GENOMIC DNA]</scope>
    <source>
        <strain evidence="4 5">FP15055 ss-10</strain>
    </source>
</reference>